<name>A0A2A9NAQ9_9AGAR</name>
<keyword evidence="2" id="KW-1185">Reference proteome</keyword>
<accession>A0A2A9NAQ9</accession>
<evidence type="ECO:0000313" key="2">
    <source>
        <dbReference type="Proteomes" id="UP000242287"/>
    </source>
</evidence>
<evidence type="ECO:0008006" key="3">
    <source>
        <dbReference type="Google" id="ProtNLM"/>
    </source>
</evidence>
<proteinExistence type="predicted"/>
<feature type="non-terminal residue" evidence="1">
    <location>
        <position position="179"/>
    </location>
</feature>
<sequence length="179" mass="19975">MIQIQQLVNSLAALQNTVHQQNAIIQQLQNQGPPTVAGTTPRGPKMASPPLYDGSMASCEAFINACRLYISAKPHKFATVTVKITWILGFMQSGMAQLQEFRTQYLESTEVDPVELLYQDIYKAFGDPNKQATAIQEITTLKQGSKSAEEHVQVFKQSYMRSGYSETAGIHEFKWSLNT</sequence>
<evidence type="ECO:0000313" key="1">
    <source>
        <dbReference type="EMBL" id="PFH44856.1"/>
    </source>
</evidence>
<organism evidence="1 2">
    <name type="scientific">Amanita thiersii Skay4041</name>
    <dbReference type="NCBI Taxonomy" id="703135"/>
    <lineage>
        <taxon>Eukaryota</taxon>
        <taxon>Fungi</taxon>
        <taxon>Dikarya</taxon>
        <taxon>Basidiomycota</taxon>
        <taxon>Agaricomycotina</taxon>
        <taxon>Agaricomycetes</taxon>
        <taxon>Agaricomycetidae</taxon>
        <taxon>Agaricales</taxon>
        <taxon>Pluteineae</taxon>
        <taxon>Amanitaceae</taxon>
        <taxon>Amanita</taxon>
    </lineage>
</organism>
<protein>
    <recommendedName>
        <fullName evidence="3">Retrotransposon gag domain-containing protein</fullName>
    </recommendedName>
</protein>
<dbReference type="OrthoDB" id="3263571at2759"/>
<dbReference type="Proteomes" id="UP000242287">
    <property type="component" value="Unassembled WGS sequence"/>
</dbReference>
<dbReference type="EMBL" id="KZ302770">
    <property type="protein sequence ID" value="PFH44856.1"/>
    <property type="molecule type" value="Genomic_DNA"/>
</dbReference>
<dbReference type="STRING" id="703135.A0A2A9NAQ9"/>
<reference evidence="1 2" key="1">
    <citation type="submission" date="2014-02" db="EMBL/GenBank/DDBJ databases">
        <title>Transposable element dynamics among asymbiotic and ectomycorrhizal Amanita fungi.</title>
        <authorList>
            <consortium name="DOE Joint Genome Institute"/>
            <person name="Hess J."/>
            <person name="Skrede I."/>
            <person name="Wolfe B."/>
            <person name="LaButti K."/>
            <person name="Ohm R.A."/>
            <person name="Grigoriev I.V."/>
            <person name="Pringle A."/>
        </authorList>
    </citation>
    <scope>NUCLEOTIDE SEQUENCE [LARGE SCALE GENOMIC DNA]</scope>
    <source>
        <strain evidence="1 2">SKay4041</strain>
    </source>
</reference>
<dbReference type="AlphaFoldDB" id="A0A2A9NAQ9"/>
<gene>
    <name evidence="1" type="ORF">AMATHDRAFT_165655</name>
</gene>